<evidence type="ECO:0000313" key="2">
    <source>
        <dbReference type="Proteomes" id="UP000732399"/>
    </source>
</evidence>
<evidence type="ECO:0000313" key="1">
    <source>
        <dbReference type="EMBL" id="NJR79579.1"/>
    </source>
</evidence>
<comment type="caution">
    <text evidence="1">The sequence shown here is derived from an EMBL/GenBank/DDBJ whole genome shotgun (WGS) entry which is preliminary data.</text>
</comment>
<gene>
    <name evidence="1" type="ORF">HBH26_13410</name>
</gene>
<accession>A0ABX1CNV9</accession>
<proteinExistence type="predicted"/>
<keyword evidence="2" id="KW-1185">Reference proteome</keyword>
<name>A0ABX1CNV9_9SPHN</name>
<dbReference type="Proteomes" id="UP000732399">
    <property type="component" value="Unassembled WGS sequence"/>
</dbReference>
<dbReference type="RefSeq" id="WP_168135134.1">
    <property type="nucleotide sequence ID" value="NZ_JAAVJH010000008.1"/>
</dbReference>
<reference evidence="1 2" key="1">
    <citation type="submission" date="2020-03" db="EMBL/GenBank/DDBJ databases">
        <authorList>
            <person name="Wang L."/>
            <person name="He N."/>
            <person name="Li Y."/>
            <person name="Fang Y."/>
            <person name="Zhang F."/>
        </authorList>
    </citation>
    <scope>NUCLEOTIDE SEQUENCE [LARGE SCALE GENOMIC DNA]</scope>
    <source>
        <strain evidence="1 2">36D10-4-7</strain>
    </source>
</reference>
<sequence>MKHEPGIFEQPDPDVEAAAIARARADIAAGRYHDHAVVAEWLKTWGKPGRLPFREWLAARDA</sequence>
<dbReference type="EMBL" id="JAAVJH010000008">
    <property type="protein sequence ID" value="NJR79579.1"/>
    <property type="molecule type" value="Genomic_DNA"/>
</dbReference>
<protein>
    <submittedName>
        <fullName evidence="1">Antitoxin</fullName>
    </submittedName>
</protein>
<organism evidence="1 2">
    <name type="scientific">Sphingomonas corticis</name>
    <dbReference type="NCBI Taxonomy" id="2722791"/>
    <lineage>
        <taxon>Bacteria</taxon>
        <taxon>Pseudomonadati</taxon>
        <taxon>Pseudomonadota</taxon>
        <taxon>Alphaproteobacteria</taxon>
        <taxon>Sphingomonadales</taxon>
        <taxon>Sphingomonadaceae</taxon>
        <taxon>Sphingomonas</taxon>
    </lineage>
</organism>